<reference evidence="1 2" key="1">
    <citation type="submission" date="2017-08" db="EMBL/GenBank/DDBJ databases">
        <title>Genomic and metabolic characterisation of spoilage-associated Pseudomonas species.</title>
        <authorList>
            <person name="Stanborough T."/>
            <person name="Fegan N."/>
            <person name="Powell S.M."/>
            <person name="Singh T."/>
            <person name="Tamplin M.L."/>
            <person name="Chandry P.S."/>
        </authorList>
    </citation>
    <scope>NUCLEOTIDE SEQUENCE [LARGE SCALE GENOMIC DNA]</scope>
    <source>
        <strain evidence="1 2">L1802</strain>
    </source>
</reference>
<dbReference type="EMBL" id="NQKI01000003">
    <property type="protein sequence ID" value="OZY60963.1"/>
    <property type="molecule type" value="Genomic_DNA"/>
</dbReference>
<proteinExistence type="predicted"/>
<dbReference type="Proteomes" id="UP000215788">
    <property type="component" value="Unassembled WGS sequence"/>
</dbReference>
<protein>
    <submittedName>
        <fullName evidence="1">Uncharacterized protein</fullName>
    </submittedName>
</protein>
<name>A0A266NEW2_9PSED</name>
<organism evidence="1 2">
    <name type="scientific">Pseudomonas lundensis</name>
    <dbReference type="NCBI Taxonomy" id="86185"/>
    <lineage>
        <taxon>Bacteria</taxon>
        <taxon>Pseudomonadati</taxon>
        <taxon>Pseudomonadota</taxon>
        <taxon>Gammaproteobacteria</taxon>
        <taxon>Pseudomonadales</taxon>
        <taxon>Pseudomonadaceae</taxon>
        <taxon>Pseudomonas</taxon>
    </lineage>
</organism>
<comment type="caution">
    <text evidence="1">The sequence shown here is derived from an EMBL/GenBank/DDBJ whole genome shotgun (WGS) entry which is preliminary data.</text>
</comment>
<gene>
    <name evidence="1" type="ORF">CJF39_03755</name>
</gene>
<accession>A0A266NEW2</accession>
<dbReference type="AlphaFoldDB" id="A0A266NEW2"/>
<evidence type="ECO:0000313" key="1">
    <source>
        <dbReference type="EMBL" id="OZY60963.1"/>
    </source>
</evidence>
<evidence type="ECO:0000313" key="2">
    <source>
        <dbReference type="Proteomes" id="UP000215788"/>
    </source>
</evidence>
<sequence>MLQGAGFSGMDLSGLFLGEVTCLRLSMDEKLKSTTHSVSFAARRATDAASQETLVEAEDERARHGTPCKGRKTAQALKQTLFTLP</sequence>